<evidence type="ECO:0000256" key="2">
    <source>
        <dbReference type="ARBA" id="ARBA00012438"/>
    </source>
</evidence>
<dbReference type="CDD" id="cd16917">
    <property type="entry name" value="HATPase_UhpB-NarQ-NarX-like"/>
    <property type="match status" value="1"/>
</dbReference>
<feature type="domain" description="Histidine kinase/HSP90-like ATPase" evidence="8">
    <location>
        <begin position="281"/>
        <end position="371"/>
    </location>
</feature>
<evidence type="ECO:0000256" key="4">
    <source>
        <dbReference type="ARBA" id="ARBA00022777"/>
    </source>
</evidence>
<evidence type="ECO:0000313" key="10">
    <source>
        <dbReference type="Proteomes" id="UP000051612"/>
    </source>
</evidence>
<dbReference type="AlphaFoldDB" id="A0A0R2B9Q2"/>
<keyword evidence="7" id="KW-1133">Transmembrane helix</keyword>
<dbReference type="Proteomes" id="UP000051612">
    <property type="component" value="Unassembled WGS sequence"/>
</dbReference>
<comment type="catalytic activity">
    <reaction evidence="1">
        <text>ATP + protein L-histidine = ADP + protein N-phospho-L-histidine.</text>
        <dbReference type="EC" id="2.7.13.3"/>
    </reaction>
</comment>
<feature type="transmembrane region" description="Helical" evidence="7">
    <location>
        <begin position="41"/>
        <end position="58"/>
    </location>
</feature>
<name>A0A0R2B9Q2_9LACO</name>
<evidence type="ECO:0000256" key="5">
    <source>
        <dbReference type="ARBA" id="ARBA00023012"/>
    </source>
</evidence>
<feature type="transmembrane region" description="Helical" evidence="7">
    <location>
        <begin position="12"/>
        <end position="35"/>
    </location>
</feature>
<dbReference type="SMART" id="SM00387">
    <property type="entry name" value="HATPase_c"/>
    <property type="match status" value="1"/>
</dbReference>
<keyword evidence="4 9" id="KW-0418">Kinase</keyword>
<dbReference type="InterPro" id="IPR056374">
    <property type="entry name" value="DesK/YvfT_N"/>
</dbReference>
<dbReference type="GO" id="GO:0000155">
    <property type="term" value="F:phosphorelay sensor kinase activity"/>
    <property type="evidence" value="ECO:0007669"/>
    <property type="project" value="InterPro"/>
</dbReference>
<feature type="transmembrane region" description="Helical" evidence="7">
    <location>
        <begin position="79"/>
        <end position="99"/>
    </location>
</feature>
<comment type="caution">
    <text evidence="9">The sequence shown here is derived from an EMBL/GenBank/DDBJ whole genome shotgun (WGS) entry which is preliminary data.</text>
</comment>
<dbReference type="PATRIC" id="fig|1423772.3.peg.2073"/>
<dbReference type="InterPro" id="IPR011712">
    <property type="entry name" value="Sig_transdc_His_kin_sub3_dim/P"/>
</dbReference>
<dbReference type="InterPro" id="IPR050482">
    <property type="entry name" value="Sensor_HK_TwoCompSys"/>
</dbReference>
<proteinExistence type="predicted"/>
<feature type="coiled-coil region" evidence="6">
    <location>
        <begin position="209"/>
        <end position="266"/>
    </location>
</feature>
<evidence type="ECO:0000256" key="7">
    <source>
        <dbReference type="SAM" id="Phobius"/>
    </source>
</evidence>
<dbReference type="Gene3D" id="1.20.5.1930">
    <property type="match status" value="1"/>
</dbReference>
<dbReference type="Pfam" id="PF07730">
    <property type="entry name" value="HisKA_3"/>
    <property type="match status" value="1"/>
</dbReference>
<reference evidence="9 10" key="1">
    <citation type="journal article" date="2015" name="Genome Announc.">
        <title>Expanding the biotechnology potential of lactobacilli through comparative genomics of 213 strains and associated genera.</title>
        <authorList>
            <person name="Sun Z."/>
            <person name="Harris H.M."/>
            <person name="McCann A."/>
            <person name="Guo C."/>
            <person name="Argimon S."/>
            <person name="Zhang W."/>
            <person name="Yang X."/>
            <person name="Jeffery I.B."/>
            <person name="Cooney J.C."/>
            <person name="Kagawa T.F."/>
            <person name="Liu W."/>
            <person name="Song Y."/>
            <person name="Salvetti E."/>
            <person name="Wrobel A."/>
            <person name="Rasinkangas P."/>
            <person name="Parkhill J."/>
            <person name="Rea M.C."/>
            <person name="O'Sullivan O."/>
            <person name="Ritari J."/>
            <person name="Douillard F.P."/>
            <person name="Paul Ross R."/>
            <person name="Yang R."/>
            <person name="Briner A.E."/>
            <person name="Felis G.E."/>
            <person name="de Vos W.M."/>
            <person name="Barrangou R."/>
            <person name="Klaenhammer T.R."/>
            <person name="Caufield P.W."/>
            <person name="Cui Y."/>
            <person name="Zhang H."/>
            <person name="O'Toole P.W."/>
        </authorList>
    </citation>
    <scope>NUCLEOTIDE SEQUENCE [LARGE SCALE GENOMIC DNA]</scope>
    <source>
        <strain evidence="9 10">DSM 20452</strain>
    </source>
</reference>
<protein>
    <recommendedName>
        <fullName evidence="2">histidine kinase</fullName>
        <ecNumber evidence="2">2.7.13.3</ecNumber>
    </recommendedName>
</protein>
<keyword evidence="7" id="KW-0812">Transmembrane</keyword>
<keyword evidence="5" id="KW-0902">Two-component regulatory system</keyword>
<evidence type="ECO:0000256" key="3">
    <source>
        <dbReference type="ARBA" id="ARBA00022679"/>
    </source>
</evidence>
<dbReference type="EC" id="2.7.13.3" evidence="2"/>
<evidence type="ECO:0000256" key="1">
    <source>
        <dbReference type="ARBA" id="ARBA00000085"/>
    </source>
</evidence>
<gene>
    <name evidence="9" type="ORF">FC48_GL001938</name>
</gene>
<dbReference type="EMBL" id="AYYN01000047">
    <property type="protein sequence ID" value="KRM76125.1"/>
    <property type="molecule type" value="Genomic_DNA"/>
</dbReference>
<evidence type="ECO:0000313" key="9">
    <source>
        <dbReference type="EMBL" id="KRM76125.1"/>
    </source>
</evidence>
<dbReference type="PANTHER" id="PTHR24421">
    <property type="entry name" value="NITRATE/NITRITE SENSOR PROTEIN NARX-RELATED"/>
    <property type="match status" value="1"/>
</dbReference>
<keyword evidence="7" id="KW-0472">Membrane</keyword>
<organism evidence="9 10">
    <name type="scientific">Ligilactobacillus murinus DSM 20452 = NBRC 14221</name>
    <dbReference type="NCBI Taxonomy" id="1423772"/>
    <lineage>
        <taxon>Bacteria</taxon>
        <taxon>Bacillati</taxon>
        <taxon>Bacillota</taxon>
        <taxon>Bacilli</taxon>
        <taxon>Lactobacillales</taxon>
        <taxon>Lactobacillaceae</taxon>
        <taxon>Ligilactobacillus</taxon>
    </lineage>
</organism>
<keyword evidence="3" id="KW-0808">Transferase</keyword>
<dbReference type="SUPFAM" id="SSF55874">
    <property type="entry name" value="ATPase domain of HSP90 chaperone/DNA topoisomerase II/histidine kinase"/>
    <property type="match status" value="1"/>
</dbReference>
<dbReference type="Gene3D" id="3.30.565.10">
    <property type="entry name" value="Histidine kinase-like ATPase, C-terminal domain"/>
    <property type="match status" value="1"/>
</dbReference>
<feature type="transmembrane region" description="Helical" evidence="7">
    <location>
        <begin position="142"/>
        <end position="160"/>
    </location>
</feature>
<evidence type="ECO:0000256" key="6">
    <source>
        <dbReference type="SAM" id="Coils"/>
    </source>
</evidence>
<keyword evidence="6" id="KW-0175">Coiled coil</keyword>
<dbReference type="InterPro" id="IPR036890">
    <property type="entry name" value="HATPase_C_sf"/>
</dbReference>
<dbReference type="GO" id="GO:0016020">
    <property type="term" value="C:membrane"/>
    <property type="evidence" value="ECO:0007669"/>
    <property type="project" value="InterPro"/>
</dbReference>
<accession>A0A0R2B9Q2</accession>
<feature type="transmembrane region" description="Helical" evidence="7">
    <location>
        <begin position="111"/>
        <end position="130"/>
    </location>
</feature>
<evidence type="ECO:0000259" key="8">
    <source>
        <dbReference type="SMART" id="SM00387"/>
    </source>
</evidence>
<dbReference type="Pfam" id="PF02518">
    <property type="entry name" value="HATPase_c"/>
    <property type="match status" value="1"/>
</dbReference>
<dbReference type="GO" id="GO:0046983">
    <property type="term" value="F:protein dimerization activity"/>
    <property type="evidence" value="ECO:0007669"/>
    <property type="project" value="InterPro"/>
</dbReference>
<dbReference type="Pfam" id="PF23540">
    <property type="entry name" value="DesK_N"/>
    <property type="match status" value="1"/>
</dbReference>
<dbReference type="InterPro" id="IPR003594">
    <property type="entry name" value="HATPase_dom"/>
</dbReference>
<sequence length="375" mass="43246">MNMKKFLRTQILFPQYLGLAPYFWLIFMLPAFSVITDIQGMAKYFWLAVIVVYIKIYRDCFMTAKHFSLRVSIQLVIDMTFAFVFNYIFLFVFTSFLIGSFPVSKKVFKRLLWTFYLALGVSLSWILYIVYTGTTKIDIFEIALLILSPALPVIASRSLGEQQAKRQALREENQRLRLLATERDRIAQALHDDLGQSFSLIALKAEVAQKFMEKDLAKTKEQLEQIANESRNDLKLVRQIVRDLKNETLIQALHEASEKLKQAKIVLLVENETSAMNWKQEVQQIFARNINEAVTNAIRHSQADIFTVIFNEDEYNYQVIIKDNGTGFSLKEKQDSFGIIGMKQRIERVSGTSSFEAKNGTQITLTIPKKKGTEN</sequence>